<evidence type="ECO:0000313" key="2">
    <source>
        <dbReference type="EMBL" id="TQM90052.1"/>
    </source>
</evidence>
<dbReference type="EMBL" id="VFPT01000003">
    <property type="protein sequence ID" value="TQM90052.1"/>
    <property type="molecule type" value="Genomic_DNA"/>
</dbReference>
<sequence>MFIDASAIVAVLNREAGYEDMVRRMGDHEGQLYTSPMARFEASVSLARSRSGAQARPSRALMDACAGLVKDFVEELSARDIHITGSIGDGAIQAAAEYGKIVGHPADLNFGDCFAYACARAYRLKLIYKGNDFAQTDLA</sequence>
<dbReference type="SUPFAM" id="SSF88723">
    <property type="entry name" value="PIN domain-like"/>
    <property type="match status" value="1"/>
</dbReference>
<proteinExistence type="predicted"/>
<reference evidence="2 3" key="1">
    <citation type="submission" date="2019-06" db="EMBL/GenBank/DDBJ databases">
        <title>Genomic Encyclopedia of Archaeal and Bacterial Type Strains, Phase II (KMG-II): from individual species to whole genera.</title>
        <authorList>
            <person name="Goeker M."/>
        </authorList>
    </citation>
    <scope>NUCLEOTIDE SEQUENCE [LARGE SCALE GENOMIC DNA]</scope>
    <source>
        <strain evidence="2 3">DSM 18423</strain>
    </source>
</reference>
<dbReference type="CDD" id="cd09871">
    <property type="entry name" value="PIN_MtVapC28-VapC30-like"/>
    <property type="match status" value="1"/>
</dbReference>
<accession>A0A543K4Q1</accession>
<dbReference type="Proteomes" id="UP000320582">
    <property type="component" value="Unassembled WGS sequence"/>
</dbReference>
<comment type="caution">
    <text evidence="2">The sequence shown here is derived from an EMBL/GenBank/DDBJ whole genome shotgun (WGS) entry which is preliminary data.</text>
</comment>
<dbReference type="AlphaFoldDB" id="A0A543K4Q1"/>
<dbReference type="OrthoDB" id="32625at2"/>
<evidence type="ECO:0000313" key="3">
    <source>
        <dbReference type="Proteomes" id="UP000320582"/>
    </source>
</evidence>
<feature type="domain" description="PIN" evidence="1">
    <location>
        <begin position="1"/>
        <end position="137"/>
    </location>
</feature>
<protein>
    <submittedName>
        <fullName evidence="2">Ribonuclease VapC</fullName>
    </submittedName>
</protein>
<gene>
    <name evidence="2" type="ORF">BD293_3968</name>
</gene>
<name>A0A543K4Q1_9RHOB</name>
<dbReference type="Pfam" id="PF01850">
    <property type="entry name" value="PIN"/>
    <property type="match status" value="1"/>
</dbReference>
<keyword evidence="3" id="KW-1185">Reference proteome</keyword>
<dbReference type="InterPro" id="IPR002716">
    <property type="entry name" value="PIN_dom"/>
</dbReference>
<dbReference type="RefSeq" id="WP_142085114.1">
    <property type="nucleotide sequence ID" value="NZ_VFPT01000003.1"/>
</dbReference>
<organism evidence="2 3">
    <name type="scientific">Roseinatronobacter monicus</name>
    <dbReference type="NCBI Taxonomy" id="393481"/>
    <lineage>
        <taxon>Bacteria</taxon>
        <taxon>Pseudomonadati</taxon>
        <taxon>Pseudomonadota</taxon>
        <taxon>Alphaproteobacteria</taxon>
        <taxon>Rhodobacterales</taxon>
        <taxon>Paracoccaceae</taxon>
        <taxon>Roseinatronobacter</taxon>
    </lineage>
</organism>
<evidence type="ECO:0000259" key="1">
    <source>
        <dbReference type="Pfam" id="PF01850"/>
    </source>
</evidence>
<dbReference type="Gene3D" id="3.40.50.1010">
    <property type="entry name" value="5'-nuclease"/>
    <property type="match status" value="1"/>
</dbReference>
<dbReference type="InterPro" id="IPR029060">
    <property type="entry name" value="PIN-like_dom_sf"/>
</dbReference>